<evidence type="ECO:0000313" key="12">
    <source>
        <dbReference type="Proteomes" id="UP001321018"/>
    </source>
</evidence>
<dbReference type="EC" id="2.7.13.3" evidence="2"/>
<dbReference type="Pfam" id="PF13426">
    <property type="entry name" value="PAS_9"/>
    <property type="match status" value="1"/>
</dbReference>
<accession>A0AAP2Z2M2</accession>
<dbReference type="PANTHER" id="PTHR43304:SF1">
    <property type="entry name" value="PAC DOMAIN-CONTAINING PROTEIN"/>
    <property type="match status" value="1"/>
</dbReference>
<feature type="domain" description="PAC" evidence="10">
    <location>
        <begin position="402"/>
        <end position="454"/>
    </location>
</feature>
<keyword evidence="3" id="KW-0597">Phosphoprotein</keyword>
<dbReference type="SMART" id="SM00086">
    <property type="entry name" value="PAC"/>
    <property type="match status" value="2"/>
</dbReference>
<dbReference type="InterPro" id="IPR003661">
    <property type="entry name" value="HisK_dim/P_dom"/>
</dbReference>
<dbReference type="InterPro" id="IPR013656">
    <property type="entry name" value="PAS_4"/>
</dbReference>
<dbReference type="Gene3D" id="3.30.565.10">
    <property type="entry name" value="Histidine kinase-like ATPase, C-terminal domain"/>
    <property type="match status" value="1"/>
</dbReference>
<keyword evidence="4" id="KW-0808">Transferase</keyword>
<dbReference type="SUPFAM" id="SSF55874">
    <property type="entry name" value="ATPase domain of HSP90 chaperone/DNA topoisomerase II/histidine kinase"/>
    <property type="match status" value="1"/>
</dbReference>
<dbReference type="InterPro" id="IPR005467">
    <property type="entry name" value="His_kinase_dom"/>
</dbReference>
<evidence type="ECO:0000259" key="10">
    <source>
        <dbReference type="PROSITE" id="PS50113"/>
    </source>
</evidence>
<keyword evidence="6" id="KW-0175">Coiled coil</keyword>
<feature type="domain" description="PAC" evidence="10">
    <location>
        <begin position="513"/>
        <end position="575"/>
    </location>
</feature>
<dbReference type="SUPFAM" id="SSF55781">
    <property type="entry name" value="GAF domain-like"/>
    <property type="match status" value="1"/>
</dbReference>
<dbReference type="PANTHER" id="PTHR43304">
    <property type="entry name" value="PHYTOCHROME-LIKE PROTEIN CPH1"/>
    <property type="match status" value="1"/>
</dbReference>
<dbReference type="InterPro" id="IPR036890">
    <property type="entry name" value="HATPase_C_sf"/>
</dbReference>
<dbReference type="InterPro" id="IPR000014">
    <property type="entry name" value="PAS"/>
</dbReference>
<dbReference type="Gene3D" id="3.30.450.20">
    <property type="entry name" value="PAS domain"/>
    <property type="match status" value="3"/>
</dbReference>
<dbReference type="PROSITE" id="PS50109">
    <property type="entry name" value="HIS_KIN"/>
    <property type="match status" value="1"/>
</dbReference>
<dbReference type="PROSITE" id="PS50112">
    <property type="entry name" value="PAS"/>
    <property type="match status" value="2"/>
</dbReference>
<evidence type="ECO:0000256" key="3">
    <source>
        <dbReference type="ARBA" id="ARBA00022553"/>
    </source>
</evidence>
<name>A0AAP2Z2M2_9EURY</name>
<dbReference type="RefSeq" id="WP_338005562.1">
    <property type="nucleotide sequence ID" value="NZ_JAOPKA010000018.1"/>
</dbReference>
<dbReference type="Proteomes" id="UP001321018">
    <property type="component" value="Unassembled WGS sequence"/>
</dbReference>
<dbReference type="PRINTS" id="PR00344">
    <property type="entry name" value="BCTRLSENSOR"/>
</dbReference>
<dbReference type="Pfam" id="PF08447">
    <property type="entry name" value="PAS_3"/>
    <property type="match status" value="1"/>
</dbReference>
<feature type="domain" description="PAS" evidence="9">
    <location>
        <begin position="328"/>
        <end position="401"/>
    </location>
</feature>
<keyword evidence="5" id="KW-0418">Kinase</keyword>
<dbReference type="GO" id="GO:0000155">
    <property type="term" value="F:phosphorelay sensor kinase activity"/>
    <property type="evidence" value="ECO:0007669"/>
    <property type="project" value="InterPro"/>
</dbReference>
<gene>
    <name evidence="11" type="ORF">OB960_20385</name>
</gene>
<dbReference type="SUPFAM" id="SSF55785">
    <property type="entry name" value="PYP-like sensor domain (PAS domain)"/>
    <property type="match status" value="3"/>
</dbReference>
<dbReference type="AlphaFoldDB" id="A0AAP2Z2M2"/>
<dbReference type="Pfam" id="PF02518">
    <property type="entry name" value="HATPase_c"/>
    <property type="match status" value="1"/>
</dbReference>
<evidence type="ECO:0000256" key="1">
    <source>
        <dbReference type="ARBA" id="ARBA00000085"/>
    </source>
</evidence>
<sequence>MVPSGEANAELRTRIRQQAAIADLSQRALETDALEALLHDTAVTVSETLDTEYCAVFERTADDDDLVLRDGVGWREGLVGTATVPDRDSHAGYTLNADGPVVVDDLHGEDRFTGVEFLASHDVSYGIGVVVGTVEQPWGVLGAYATEKADREFTDADATFLRSAANVLANAIETVKTNQDREVADGERNRRDETDRTERERELARFKRAVEASGHAIHMSNLDEEITYVNSAFCETTGYTAEEAIGKPPSILESGEHDDDYYRELRETVRSGEVWEADIVDQRKNGELYHAEQTIAPVTDENGEIDRFVAVQNEITERKERERDLEESEARFRMLAENLEEMVWISDTDTREVLYVNAAYERIWGRDRESLYDDPRSFLEAVHPDDRQRVERAYAAVPDEEFDEEYRIVRPDGEVRWLHVRAVPADSDDRKLRRAVGIAEDVTERTERERALEESERRYRTLVENFPNGAVGLFDEDLCYTAVGGELLNATGVAPADRVGHHVSEIYPDELVSKFEPHFHAALEGETTSFEVEYHDRHLYAHTLPVRNADDEVFAGMLVVQDVTERREYQRQLEESNQRLEQFAYAASHDLQEPLRMVSSYLQLIDRRYADALDEDGEEFLAFAVDGAERMREMIDGLLEYSRVETRGDEFEPVDLDAVLEDVRDTLRMKIDEDDAEITAESLPRVEGDAGQLRQVFQNLLANAIDYSGEEPPRVHVAAERTGTEWTISVTDEGVGIDPVDQERIFEVFQRVHSDDSGTGIGLALCERIVERHDGEIWVDSEPGEGTTFSVTLPAVGADDS</sequence>
<proteinExistence type="predicted"/>
<evidence type="ECO:0000259" key="8">
    <source>
        <dbReference type="PROSITE" id="PS50109"/>
    </source>
</evidence>
<feature type="region of interest" description="Disordered" evidence="7">
    <location>
        <begin position="179"/>
        <end position="200"/>
    </location>
</feature>
<feature type="domain" description="PAS" evidence="9">
    <location>
        <begin position="202"/>
        <end position="247"/>
    </location>
</feature>
<dbReference type="PROSITE" id="PS50113">
    <property type="entry name" value="PAC"/>
    <property type="match status" value="3"/>
</dbReference>
<dbReference type="SMART" id="SM00387">
    <property type="entry name" value="HATPase_c"/>
    <property type="match status" value="1"/>
</dbReference>
<dbReference type="CDD" id="cd00130">
    <property type="entry name" value="PAS"/>
    <property type="match status" value="2"/>
</dbReference>
<reference evidence="11" key="1">
    <citation type="submission" date="2022-09" db="EMBL/GenBank/DDBJ databases">
        <title>Enrichment on poylsaccharides allowed isolation of novel metabolic and taxonomic groups of Haloarchaea.</title>
        <authorList>
            <person name="Sorokin D.Y."/>
            <person name="Elcheninov A.G."/>
            <person name="Khizhniak T.V."/>
            <person name="Kolganova T.V."/>
            <person name="Kublanov I.V."/>
        </authorList>
    </citation>
    <scope>NUCLEOTIDE SEQUENCE</scope>
    <source>
        <strain evidence="11">AArc-xg1-1</strain>
    </source>
</reference>
<dbReference type="FunFam" id="3.30.565.10:FF:000006">
    <property type="entry name" value="Sensor histidine kinase WalK"/>
    <property type="match status" value="1"/>
</dbReference>
<dbReference type="Pfam" id="PF01590">
    <property type="entry name" value="GAF"/>
    <property type="match status" value="1"/>
</dbReference>
<organism evidence="11 12">
    <name type="scientific">Natronoglomus mannanivorans</name>
    <dbReference type="NCBI Taxonomy" id="2979990"/>
    <lineage>
        <taxon>Archaea</taxon>
        <taxon>Methanobacteriati</taxon>
        <taxon>Methanobacteriota</taxon>
        <taxon>Stenosarchaea group</taxon>
        <taxon>Halobacteria</taxon>
        <taxon>Halobacteriales</taxon>
        <taxon>Natrialbaceae</taxon>
        <taxon>Natronoglomus</taxon>
    </lineage>
</organism>
<evidence type="ECO:0000256" key="7">
    <source>
        <dbReference type="SAM" id="MobiDB-lite"/>
    </source>
</evidence>
<feature type="domain" description="PAC" evidence="10">
    <location>
        <begin position="273"/>
        <end position="327"/>
    </location>
</feature>
<dbReference type="Gene3D" id="1.10.287.130">
    <property type="match status" value="1"/>
</dbReference>
<comment type="catalytic activity">
    <reaction evidence="1">
        <text>ATP + protein L-histidine = ADP + protein N-phospho-L-histidine.</text>
        <dbReference type="EC" id="2.7.13.3"/>
    </reaction>
</comment>
<dbReference type="InterPro" id="IPR052162">
    <property type="entry name" value="Sensor_kinase/Photoreceptor"/>
</dbReference>
<dbReference type="SUPFAM" id="SSF47384">
    <property type="entry name" value="Homodimeric domain of signal transducing histidine kinase"/>
    <property type="match status" value="1"/>
</dbReference>
<dbReference type="NCBIfam" id="TIGR00229">
    <property type="entry name" value="sensory_box"/>
    <property type="match status" value="3"/>
</dbReference>
<evidence type="ECO:0000313" key="11">
    <source>
        <dbReference type="EMBL" id="MCU4743747.1"/>
    </source>
</evidence>
<dbReference type="InterPro" id="IPR036097">
    <property type="entry name" value="HisK_dim/P_sf"/>
</dbReference>
<evidence type="ECO:0000256" key="4">
    <source>
        <dbReference type="ARBA" id="ARBA00022679"/>
    </source>
</evidence>
<dbReference type="Pfam" id="PF00512">
    <property type="entry name" value="HisKA"/>
    <property type="match status" value="1"/>
</dbReference>
<dbReference type="InterPro" id="IPR003594">
    <property type="entry name" value="HATPase_dom"/>
</dbReference>
<dbReference type="InterPro" id="IPR013655">
    <property type="entry name" value="PAS_fold_3"/>
</dbReference>
<dbReference type="SMART" id="SM00388">
    <property type="entry name" value="HisKA"/>
    <property type="match status" value="1"/>
</dbReference>
<dbReference type="InterPro" id="IPR029016">
    <property type="entry name" value="GAF-like_dom_sf"/>
</dbReference>
<protein>
    <recommendedName>
        <fullName evidence="2">histidine kinase</fullName>
        <ecNumber evidence="2">2.7.13.3</ecNumber>
    </recommendedName>
</protein>
<dbReference type="InterPro" id="IPR003018">
    <property type="entry name" value="GAF"/>
</dbReference>
<dbReference type="Gene3D" id="3.30.450.40">
    <property type="match status" value="1"/>
</dbReference>
<dbReference type="InterPro" id="IPR004358">
    <property type="entry name" value="Sig_transdc_His_kin-like_C"/>
</dbReference>
<evidence type="ECO:0000256" key="5">
    <source>
        <dbReference type="ARBA" id="ARBA00022777"/>
    </source>
</evidence>
<dbReference type="Pfam" id="PF08448">
    <property type="entry name" value="PAS_4"/>
    <property type="match status" value="1"/>
</dbReference>
<dbReference type="InterPro" id="IPR000700">
    <property type="entry name" value="PAS-assoc_C"/>
</dbReference>
<feature type="domain" description="Histidine kinase" evidence="8">
    <location>
        <begin position="586"/>
        <end position="797"/>
    </location>
</feature>
<evidence type="ECO:0000256" key="6">
    <source>
        <dbReference type="SAM" id="Coils"/>
    </source>
</evidence>
<dbReference type="InterPro" id="IPR001610">
    <property type="entry name" value="PAC"/>
</dbReference>
<comment type="caution">
    <text evidence="11">The sequence shown here is derived from an EMBL/GenBank/DDBJ whole genome shotgun (WGS) entry which is preliminary data.</text>
</comment>
<dbReference type="InterPro" id="IPR035965">
    <property type="entry name" value="PAS-like_dom_sf"/>
</dbReference>
<dbReference type="CDD" id="cd00082">
    <property type="entry name" value="HisKA"/>
    <property type="match status" value="1"/>
</dbReference>
<dbReference type="SMART" id="SM00065">
    <property type="entry name" value="GAF"/>
    <property type="match status" value="1"/>
</dbReference>
<dbReference type="EMBL" id="JAOPKA010000018">
    <property type="protein sequence ID" value="MCU4743747.1"/>
    <property type="molecule type" value="Genomic_DNA"/>
</dbReference>
<dbReference type="SMART" id="SM00091">
    <property type="entry name" value="PAS"/>
    <property type="match status" value="3"/>
</dbReference>
<feature type="coiled-coil region" evidence="6">
    <location>
        <begin position="311"/>
        <end position="338"/>
    </location>
</feature>
<evidence type="ECO:0000256" key="2">
    <source>
        <dbReference type="ARBA" id="ARBA00012438"/>
    </source>
</evidence>
<evidence type="ECO:0000259" key="9">
    <source>
        <dbReference type="PROSITE" id="PS50112"/>
    </source>
</evidence>